<dbReference type="SUPFAM" id="SSF117281">
    <property type="entry name" value="Kelch motif"/>
    <property type="match status" value="1"/>
</dbReference>
<dbReference type="InterPro" id="IPR006652">
    <property type="entry name" value="Kelch_1"/>
</dbReference>
<dbReference type="Proteomes" id="UP000228621">
    <property type="component" value="Unassembled WGS sequence"/>
</dbReference>
<organism evidence="1 2">
    <name type="scientific">Pseudoalteromonas piscicida</name>
    <dbReference type="NCBI Taxonomy" id="43662"/>
    <lineage>
        <taxon>Bacteria</taxon>
        <taxon>Pseudomonadati</taxon>
        <taxon>Pseudomonadota</taxon>
        <taxon>Gammaproteobacteria</taxon>
        <taxon>Alteromonadales</taxon>
        <taxon>Pseudoalteromonadaceae</taxon>
        <taxon>Pseudoalteromonas</taxon>
    </lineage>
</organism>
<reference evidence="2" key="1">
    <citation type="journal article" date="2019" name="Genome Announc.">
        <title>Draft Genome Sequence of Pseudoalteromonas piscicida Strain 36Y ROTHPW, an Hypersaline Seawater Isolate from the South Coast of Sonora, Mexico.</title>
        <authorList>
            <person name="Sanchez-Diaz R."/>
            <person name="Molina-Garza Z.J."/>
            <person name="Cruz-Suarez L.E."/>
            <person name="Selvin J."/>
            <person name="Kiran G.S."/>
            <person name="Ibarra-Gamez J.C."/>
            <person name="Gomez-Gil B."/>
            <person name="Galaviz-Silva L."/>
        </authorList>
    </citation>
    <scope>NUCLEOTIDE SEQUENCE [LARGE SCALE GENOMIC DNA]</scope>
    <source>
        <strain evidence="2">36Y_RITHPW</strain>
    </source>
</reference>
<gene>
    <name evidence="1" type="ORF">CEX98_10070</name>
</gene>
<dbReference type="InterPro" id="IPR015915">
    <property type="entry name" value="Kelch-typ_b-propeller"/>
</dbReference>
<protein>
    <recommendedName>
        <fullName evidence="3">Galactose oxidase</fullName>
    </recommendedName>
</protein>
<dbReference type="SMART" id="SM00612">
    <property type="entry name" value="Kelch"/>
    <property type="match status" value="5"/>
</dbReference>
<dbReference type="PANTHER" id="PTHR46375">
    <property type="entry name" value="KELCH REPEAT AND BTB DOMAIN-CONTAINING PROTEIN 13-RELATED"/>
    <property type="match status" value="1"/>
</dbReference>
<dbReference type="Gene3D" id="2.120.10.80">
    <property type="entry name" value="Kelch-type beta propeller"/>
    <property type="match status" value="2"/>
</dbReference>
<dbReference type="AlphaFoldDB" id="A0A2A5JR46"/>
<proteinExistence type="predicted"/>
<evidence type="ECO:0000313" key="2">
    <source>
        <dbReference type="Proteomes" id="UP000228621"/>
    </source>
</evidence>
<dbReference type="PANTHER" id="PTHR46375:SF3">
    <property type="entry name" value="KELCH REPEAT AND BTB DOMAIN-CONTAINING PROTEIN 13"/>
    <property type="match status" value="1"/>
</dbReference>
<dbReference type="Pfam" id="PF01344">
    <property type="entry name" value="Kelch_1"/>
    <property type="match status" value="1"/>
</dbReference>
<sequence>MGSTKVLAQTNLPSQTWQTATPLPVALQEIYPSVFMDRIFVGGGFSVSELETFHGLGPTDKVYLLNPSEEGWELAPSLPDARHHVGFASNIHYLYAIGGFNGPKGAAWQPQSSVYRLDGRVERWVSAPSLPSPLAESVYATIGMNIHVIGGKTRAHDSDKNSDSTAHYVLKNNAYWSRAKPLPSPRNSAASVVIGDDIYVIGGRVSGDEPKNLDTVEVYNSKSDSWRTLAPLPVAAAGLAASVINGKIVVTGGEAFDYQSEQREGKVYASAWLYDPKLDAWRSLPDMPSPRHGHGQVSHNGLVYVIGGATKIGPQETLKSTIAFKLTDTN</sequence>
<dbReference type="Pfam" id="PF24681">
    <property type="entry name" value="Kelch_KLHDC2_KLHL20_DRC7"/>
    <property type="match status" value="1"/>
</dbReference>
<evidence type="ECO:0008006" key="3">
    <source>
        <dbReference type="Google" id="ProtNLM"/>
    </source>
</evidence>
<name>A0A2A5JR46_PSEO7</name>
<comment type="caution">
    <text evidence="1">The sequence shown here is derived from an EMBL/GenBank/DDBJ whole genome shotgun (WGS) entry which is preliminary data.</text>
</comment>
<evidence type="ECO:0000313" key="1">
    <source>
        <dbReference type="EMBL" id="PCK31895.1"/>
    </source>
</evidence>
<dbReference type="InterPro" id="IPR052392">
    <property type="entry name" value="Kelch-BTB_domain-containing"/>
</dbReference>
<accession>A0A2A5JR46</accession>
<keyword evidence="2" id="KW-1185">Reference proteome</keyword>
<dbReference type="EMBL" id="NKHF01000043">
    <property type="protein sequence ID" value="PCK31895.1"/>
    <property type="molecule type" value="Genomic_DNA"/>
</dbReference>
<dbReference type="OrthoDB" id="9769308at2"/>